<evidence type="ECO:0000256" key="2">
    <source>
        <dbReference type="ARBA" id="ARBA00005215"/>
    </source>
</evidence>
<dbReference type="EC" id="3.1.3.11" evidence="9"/>
<dbReference type="EMBL" id="CP003742">
    <property type="protein sequence ID" value="AGI74216.1"/>
    <property type="molecule type" value="Genomic_DNA"/>
</dbReference>
<dbReference type="GO" id="GO:0000287">
    <property type="term" value="F:magnesium ion binding"/>
    <property type="evidence" value="ECO:0007669"/>
    <property type="project" value="UniProtKB-UniRule"/>
</dbReference>
<keyword evidence="4 9" id="KW-0963">Cytoplasm</keyword>
<dbReference type="PRINTS" id="PR00115">
    <property type="entry name" value="F16BPHPHTASE"/>
</dbReference>
<evidence type="ECO:0000256" key="6">
    <source>
        <dbReference type="ARBA" id="ARBA00022801"/>
    </source>
</evidence>
<dbReference type="NCBIfam" id="NF006779">
    <property type="entry name" value="PRK09293.1-3"/>
    <property type="match status" value="1"/>
</dbReference>
<evidence type="ECO:0000256" key="9">
    <source>
        <dbReference type="HAMAP-Rule" id="MF_01855"/>
    </source>
</evidence>
<dbReference type="PANTHER" id="PTHR11556:SF35">
    <property type="entry name" value="SEDOHEPTULOSE-1,7-BISPHOSPHATASE, CHLOROPLASTIC"/>
    <property type="match status" value="1"/>
</dbReference>
<dbReference type="Pfam" id="PF00316">
    <property type="entry name" value="FBPase"/>
    <property type="match status" value="1"/>
</dbReference>
<comment type="catalytic activity">
    <reaction evidence="1 9">
        <text>beta-D-fructose 1,6-bisphosphate + H2O = beta-D-fructose 6-phosphate + phosphate</text>
        <dbReference type="Rhea" id="RHEA:11064"/>
        <dbReference type="ChEBI" id="CHEBI:15377"/>
        <dbReference type="ChEBI" id="CHEBI:32966"/>
        <dbReference type="ChEBI" id="CHEBI:43474"/>
        <dbReference type="ChEBI" id="CHEBI:57634"/>
        <dbReference type="EC" id="3.1.3.11"/>
    </reaction>
</comment>
<reference evidence="13 14" key="1">
    <citation type="journal article" date="2013" name="PLoS ONE">
        <title>Poles Apart: Arctic and Antarctic Octadecabacter strains Share High Genome Plasticity and a New Type of Xanthorhodopsin.</title>
        <authorList>
            <person name="Vollmers J."/>
            <person name="Voget S."/>
            <person name="Dietrich S."/>
            <person name="Gollnow K."/>
            <person name="Smits M."/>
            <person name="Meyer K."/>
            <person name="Brinkhoff T."/>
            <person name="Simon M."/>
            <person name="Daniel R."/>
        </authorList>
    </citation>
    <scope>NUCLEOTIDE SEQUENCE [LARGE SCALE GENOMIC DNA]</scope>
    <source>
        <strain evidence="13 14">238</strain>
    </source>
</reference>
<feature type="binding site" evidence="9">
    <location>
        <position position="268"/>
    </location>
    <ligand>
        <name>Mg(2+)</name>
        <dbReference type="ChEBI" id="CHEBI:18420"/>
        <label>2</label>
    </ligand>
</feature>
<feature type="binding site" evidence="9">
    <location>
        <position position="108"/>
    </location>
    <ligand>
        <name>Mg(2+)</name>
        <dbReference type="ChEBI" id="CHEBI:18420"/>
        <label>2</label>
    </ligand>
</feature>
<dbReference type="CDD" id="cd00354">
    <property type="entry name" value="FBPase"/>
    <property type="match status" value="1"/>
</dbReference>
<dbReference type="GO" id="GO:0030388">
    <property type="term" value="P:fructose 1,6-bisphosphate metabolic process"/>
    <property type="evidence" value="ECO:0007669"/>
    <property type="project" value="TreeGrafter"/>
</dbReference>
<feature type="binding site" evidence="9">
    <location>
        <position position="107"/>
    </location>
    <ligand>
        <name>Mg(2+)</name>
        <dbReference type="ChEBI" id="CHEBI:18420"/>
        <label>1</label>
    </ligand>
</feature>
<feature type="binding site" evidence="9">
    <location>
        <position position="84"/>
    </location>
    <ligand>
        <name>Mg(2+)</name>
        <dbReference type="ChEBI" id="CHEBI:18420"/>
        <label>1</label>
    </ligand>
</feature>
<gene>
    <name evidence="13" type="primary">fbp3</name>
    <name evidence="9" type="synonym">fbp</name>
    <name evidence="13" type="ORF">OA238_c43200</name>
</gene>
<dbReference type="GO" id="GO:0005986">
    <property type="term" value="P:sucrose biosynthetic process"/>
    <property type="evidence" value="ECO:0007669"/>
    <property type="project" value="TreeGrafter"/>
</dbReference>
<dbReference type="AlphaFoldDB" id="M9RUK7"/>
<feature type="binding site" evidence="9">
    <location>
        <position position="105"/>
    </location>
    <ligand>
        <name>Mg(2+)</name>
        <dbReference type="ChEBI" id="CHEBI:18420"/>
        <label>2</label>
    </ligand>
</feature>
<dbReference type="FunFam" id="3.40.190.80:FF:000011">
    <property type="entry name" value="Fructose-1,6-bisphosphatase class 1"/>
    <property type="match status" value="1"/>
</dbReference>
<evidence type="ECO:0000256" key="8">
    <source>
        <dbReference type="ARBA" id="ARBA00023277"/>
    </source>
</evidence>
<feature type="binding site" evidence="9">
    <location>
        <position position="262"/>
    </location>
    <ligand>
        <name>substrate</name>
    </ligand>
</feature>
<protein>
    <recommendedName>
        <fullName evidence="9">Fructose-1,6-bisphosphatase class 1</fullName>
        <shortName evidence="9">FBPase class 1</shortName>
        <ecNumber evidence="9">3.1.3.11</ecNumber>
    </recommendedName>
    <alternativeName>
        <fullName evidence="9">D-fructose-1,6-bisphosphate 1-phosphohydrolase class 1</fullName>
    </alternativeName>
</protein>
<dbReference type="PANTHER" id="PTHR11556">
    <property type="entry name" value="FRUCTOSE-1,6-BISPHOSPHATASE-RELATED"/>
    <property type="match status" value="1"/>
</dbReference>
<feature type="binding site" evidence="9">
    <location>
        <begin position="108"/>
        <end position="111"/>
    </location>
    <ligand>
        <name>substrate</name>
    </ligand>
</feature>
<sequence length="319" mass="34535">MSPLKLPEVLADKNQDLSSLILAISNACIGVANQVKNSALEGNLGVTGIINVQGETQQTLDLKANDLFVKICSANPKLAAIVSEEVEEPLWLKEPEKDDFILYIDPLDGSSNLNVDLSVGSIFSITRVGSSDARCVLRSGKHQLAAGYAIYGSSTMFVVSTGRDVQGYTLCVSSGDFILTHPFMTIPKSTSEFAINTSRARFWKSPIRRYVSECTAGEAGPRGQDFNMRWTASMVADVHRILVRGGVFLYPKDTNNQSTGGKIRLLYEANPMAFIVKAAAGRASTGDEDILSISPKSLHQRTSVILGSADEVNLIESYH</sequence>
<feature type="domain" description="Fructose-1-6-bisphosphatase class I N-terminal" evidence="11">
    <location>
        <begin position="12"/>
        <end position="182"/>
    </location>
</feature>
<evidence type="ECO:0000256" key="3">
    <source>
        <dbReference type="ARBA" id="ARBA00010941"/>
    </source>
</evidence>
<name>M9RUK7_9RHOB</name>
<evidence type="ECO:0000259" key="12">
    <source>
        <dbReference type="Pfam" id="PF18913"/>
    </source>
</evidence>
<comment type="caution">
    <text evidence="9">Lacks conserved residue(s) required for the propagation of feature annotation.</text>
</comment>
<dbReference type="HOGENOM" id="CLU_039977_0_0_5"/>
<dbReference type="InterPro" id="IPR020548">
    <property type="entry name" value="Fructose_bisphosphatase_AS"/>
</dbReference>
<dbReference type="GO" id="GO:0006094">
    <property type="term" value="P:gluconeogenesis"/>
    <property type="evidence" value="ECO:0007669"/>
    <property type="project" value="UniProtKB-UniRule"/>
</dbReference>
<comment type="subcellular location">
    <subcellularLocation>
        <location evidence="9">Cytoplasm</location>
    </subcellularLocation>
</comment>
<organism evidence="13 14">
    <name type="scientific">Octadecabacter arcticus 238</name>
    <dbReference type="NCBI Taxonomy" id="391616"/>
    <lineage>
        <taxon>Bacteria</taxon>
        <taxon>Pseudomonadati</taxon>
        <taxon>Pseudomonadota</taxon>
        <taxon>Alphaproteobacteria</taxon>
        <taxon>Rhodobacterales</taxon>
        <taxon>Roseobacteraceae</taxon>
        <taxon>Octadecabacter</taxon>
    </lineage>
</organism>
<dbReference type="InterPro" id="IPR044015">
    <property type="entry name" value="FBPase_C_dom"/>
</dbReference>
<feature type="domain" description="Fructose-1-6-bisphosphatase class 1 C-terminal" evidence="12">
    <location>
        <begin position="186"/>
        <end position="318"/>
    </location>
</feature>
<dbReference type="PROSITE" id="PS00124">
    <property type="entry name" value="FBPASE"/>
    <property type="match status" value="1"/>
</dbReference>
<evidence type="ECO:0000313" key="14">
    <source>
        <dbReference type="Proteomes" id="UP000004688"/>
    </source>
</evidence>
<dbReference type="STRING" id="391616.OA238_c43200"/>
<proteinExistence type="inferred from homology"/>
<keyword evidence="8 9" id="KW-0119">Carbohydrate metabolism</keyword>
<dbReference type="eggNOG" id="COG0158">
    <property type="taxonomic scope" value="Bacteria"/>
</dbReference>
<evidence type="ECO:0000256" key="5">
    <source>
        <dbReference type="ARBA" id="ARBA00022723"/>
    </source>
</evidence>
<dbReference type="RefSeq" id="WP_015497176.1">
    <property type="nucleotide sequence ID" value="NC_020908.1"/>
</dbReference>
<evidence type="ECO:0000256" key="10">
    <source>
        <dbReference type="RuleBase" id="RU000508"/>
    </source>
</evidence>
<evidence type="ECO:0000259" key="11">
    <source>
        <dbReference type="Pfam" id="PF00316"/>
    </source>
</evidence>
<feature type="binding site" evidence="9">
    <location>
        <position position="196"/>
    </location>
    <ligand>
        <name>substrate</name>
    </ligand>
</feature>
<comment type="similarity">
    <text evidence="3 9 10">Belongs to the FBPase class 1 family.</text>
</comment>
<comment type="pathway">
    <text evidence="2">Carbohydrate biosynthesis; Calvin cycle.</text>
</comment>
<keyword evidence="5 9" id="KW-0479">Metal-binding</keyword>
<dbReference type="Proteomes" id="UP000004688">
    <property type="component" value="Chromosome"/>
</dbReference>
<dbReference type="HAMAP" id="MF_01855">
    <property type="entry name" value="FBPase_class1"/>
    <property type="match status" value="1"/>
</dbReference>
<dbReference type="Gene3D" id="3.30.540.10">
    <property type="entry name" value="Fructose-1,6-Bisphosphatase, subunit A, domain 1"/>
    <property type="match status" value="1"/>
</dbReference>
<accession>M9RUK7</accession>
<keyword evidence="7 9" id="KW-0460">Magnesium</keyword>
<dbReference type="GO" id="GO:0006002">
    <property type="term" value="P:fructose 6-phosphate metabolic process"/>
    <property type="evidence" value="ECO:0007669"/>
    <property type="project" value="TreeGrafter"/>
</dbReference>
<feature type="binding site" evidence="9">
    <location>
        <position position="105"/>
    </location>
    <ligand>
        <name>Mg(2+)</name>
        <dbReference type="ChEBI" id="CHEBI:18420"/>
        <label>1</label>
    </ligand>
</feature>
<dbReference type="OrthoDB" id="9806756at2"/>
<dbReference type="Pfam" id="PF18913">
    <property type="entry name" value="FBPase_C"/>
    <property type="match status" value="1"/>
</dbReference>
<comment type="subunit">
    <text evidence="9">Homotetramer.</text>
</comment>
<dbReference type="InterPro" id="IPR028343">
    <property type="entry name" value="FBPtase"/>
</dbReference>
<dbReference type="InterPro" id="IPR033391">
    <property type="entry name" value="FBPase_N"/>
</dbReference>
<dbReference type="KEGG" id="oar:OA238_c43200"/>
<keyword evidence="6 9" id="KW-0378">Hydrolase</keyword>
<dbReference type="SUPFAM" id="SSF56655">
    <property type="entry name" value="Carbohydrate phosphatase"/>
    <property type="match status" value="1"/>
</dbReference>
<evidence type="ECO:0000256" key="1">
    <source>
        <dbReference type="ARBA" id="ARBA00001273"/>
    </source>
</evidence>
<evidence type="ECO:0000256" key="4">
    <source>
        <dbReference type="ARBA" id="ARBA00022490"/>
    </source>
</evidence>
<dbReference type="GO" id="GO:0042132">
    <property type="term" value="F:fructose 1,6-bisphosphate 1-phosphatase activity"/>
    <property type="evidence" value="ECO:0007669"/>
    <property type="project" value="UniProtKB-UniRule"/>
</dbReference>
<dbReference type="GO" id="GO:0005829">
    <property type="term" value="C:cytosol"/>
    <property type="evidence" value="ECO:0007669"/>
    <property type="project" value="TreeGrafter"/>
</dbReference>
<keyword evidence="14" id="KW-1185">Reference proteome</keyword>
<dbReference type="PIRSF" id="PIRSF000904">
    <property type="entry name" value="FBPtase_SBPase"/>
    <property type="match status" value="1"/>
</dbReference>
<dbReference type="InterPro" id="IPR000146">
    <property type="entry name" value="FBPase_class-1"/>
</dbReference>
<dbReference type="Gene3D" id="3.40.190.80">
    <property type="match status" value="1"/>
</dbReference>
<dbReference type="GO" id="GO:0006000">
    <property type="term" value="P:fructose metabolic process"/>
    <property type="evidence" value="ECO:0007669"/>
    <property type="project" value="TreeGrafter"/>
</dbReference>
<evidence type="ECO:0000256" key="7">
    <source>
        <dbReference type="ARBA" id="ARBA00022842"/>
    </source>
</evidence>
<dbReference type="PIRSF" id="PIRSF500210">
    <property type="entry name" value="FBPtase"/>
    <property type="match status" value="1"/>
</dbReference>
<evidence type="ECO:0000313" key="13">
    <source>
        <dbReference type="EMBL" id="AGI74216.1"/>
    </source>
</evidence>
<comment type="cofactor">
    <cofactor evidence="9">
        <name>Mg(2+)</name>
        <dbReference type="ChEBI" id="CHEBI:18420"/>
    </cofactor>
    <text evidence="9">Binds 2 magnesium ions per subunit.</text>
</comment>